<dbReference type="Proteomes" id="UP000570474">
    <property type="component" value="Unassembled WGS sequence"/>
</dbReference>
<dbReference type="PROSITE" id="PS50110">
    <property type="entry name" value="RESPONSE_REGULATORY"/>
    <property type="match status" value="1"/>
</dbReference>
<evidence type="ECO:0000259" key="3">
    <source>
        <dbReference type="PROSITE" id="PS50930"/>
    </source>
</evidence>
<evidence type="ECO:0000313" key="4">
    <source>
        <dbReference type="EMBL" id="NLR67042.1"/>
    </source>
</evidence>
<dbReference type="SMART" id="SM00850">
    <property type="entry name" value="LytTR"/>
    <property type="match status" value="1"/>
</dbReference>
<dbReference type="RefSeq" id="WP_168872936.1">
    <property type="nucleotide sequence ID" value="NZ_JABAIA010000002.1"/>
</dbReference>
<evidence type="ECO:0000256" key="1">
    <source>
        <dbReference type="PROSITE-ProRule" id="PRU00169"/>
    </source>
</evidence>
<keyword evidence="1" id="KW-0597">Phosphoprotein</keyword>
<dbReference type="Gene3D" id="2.40.50.1020">
    <property type="entry name" value="LytTr DNA-binding domain"/>
    <property type="match status" value="1"/>
</dbReference>
<dbReference type="AlphaFoldDB" id="A0A847RVJ1"/>
<dbReference type="InterPro" id="IPR007492">
    <property type="entry name" value="LytTR_DNA-bd_dom"/>
</dbReference>
<evidence type="ECO:0000313" key="5">
    <source>
        <dbReference type="Proteomes" id="UP000570474"/>
    </source>
</evidence>
<dbReference type="Gene3D" id="3.40.50.2300">
    <property type="match status" value="1"/>
</dbReference>
<comment type="caution">
    <text evidence="4">The sequence shown here is derived from an EMBL/GenBank/DDBJ whole genome shotgun (WGS) entry which is preliminary data.</text>
</comment>
<feature type="domain" description="HTH LytTR-type" evidence="3">
    <location>
        <begin position="147"/>
        <end position="254"/>
    </location>
</feature>
<accession>A0A847RVJ1</accession>
<dbReference type="SMART" id="SM00448">
    <property type="entry name" value="REC"/>
    <property type="match status" value="1"/>
</dbReference>
<name>A0A847RVJ1_9BACT</name>
<keyword evidence="5" id="KW-1185">Reference proteome</keyword>
<evidence type="ECO:0000259" key="2">
    <source>
        <dbReference type="PROSITE" id="PS50110"/>
    </source>
</evidence>
<proteinExistence type="predicted"/>
<dbReference type="InterPro" id="IPR046947">
    <property type="entry name" value="LytR-like"/>
</dbReference>
<dbReference type="SUPFAM" id="SSF52172">
    <property type="entry name" value="CheY-like"/>
    <property type="match status" value="1"/>
</dbReference>
<dbReference type="EMBL" id="JABAIA010000002">
    <property type="protein sequence ID" value="NLR67042.1"/>
    <property type="molecule type" value="Genomic_DNA"/>
</dbReference>
<protein>
    <submittedName>
        <fullName evidence="4">Response regulator transcription factor</fullName>
    </submittedName>
</protein>
<dbReference type="FunFam" id="3.40.50.2300:FF:000361">
    <property type="entry name" value="Two-component system response regulator"/>
    <property type="match status" value="1"/>
</dbReference>
<organism evidence="4 5">
    <name type="scientific">Chitinophaga varians</name>
    <dbReference type="NCBI Taxonomy" id="2202339"/>
    <lineage>
        <taxon>Bacteria</taxon>
        <taxon>Pseudomonadati</taxon>
        <taxon>Bacteroidota</taxon>
        <taxon>Chitinophagia</taxon>
        <taxon>Chitinophagales</taxon>
        <taxon>Chitinophagaceae</taxon>
        <taxon>Chitinophaga</taxon>
    </lineage>
</organism>
<dbReference type="Pfam" id="PF04397">
    <property type="entry name" value="LytTR"/>
    <property type="match status" value="1"/>
</dbReference>
<dbReference type="Pfam" id="PF00072">
    <property type="entry name" value="Response_reg"/>
    <property type="match status" value="1"/>
</dbReference>
<dbReference type="InterPro" id="IPR011006">
    <property type="entry name" value="CheY-like_superfamily"/>
</dbReference>
<dbReference type="InterPro" id="IPR001789">
    <property type="entry name" value="Sig_transdc_resp-reg_receiver"/>
</dbReference>
<dbReference type="PANTHER" id="PTHR37299:SF1">
    <property type="entry name" value="STAGE 0 SPORULATION PROTEIN A HOMOLOG"/>
    <property type="match status" value="1"/>
</dbReference>
<dbReference type="GO" id="GO:0000156">
    <property type="term" value="F:phosphorelay response regulator activity"/>
    <property type="evidence" value="ECO:0007669"/>
    <property type="project" value="InterPro"/>
</dbReference>
<dbReference type="PROSITE" id="PS50930">
    <property type="entry name" value="HTH_LYTTR"/>
    <property type="match status" value="1"/>
</dbReference>
<gene>
    <name evidence="4" type="ORF">HGH92_22225</name>
</gene>
<dbReference type="GO" id="GO:0003677">
    <property type="term" value="F:DNA binding"/>
    <property type="evidence" value="ECO:0007669"/>
    <property type="project" value="InterPro"/>
</dbReference>
<feature type="domain" description="Response regulatory" evidence="2">
    <location>
        <begin position="2"/>
        <end position="115"/>
    </location>
</feature>
<reference evidence="4 5" key="1">
    <citation type="submission" date="2020-04" db="EMBL/GenBank/DDBJ databases">
        <authorList>
            <person name="Yin C."/>
        </authorList>
    </citation>
    <scope>NUCLEOTIDE SEQUENCE [LARGE SCALE GENOMIC DNA]</scope>
    <source>
        <strain evidence="4 5">Ae27</strain>
    </source>
</reference>
<feature type="modified residue" description="4-aspartylphosphate" evidence="1">
    <location>
        <position position="55"/>
    </location>
</feature>
<dbReference type="PANTHER" id="PTHR37299">
    <property type="entry name" value="TRANSCRIPTIONAL REGULATOR-RELATED"/>
    <property type="match status" value="1"/>
</dbReference>
<sequence length="254" mass="29069">MIALIVEDETAAARQLVNMLRKLRPDWHICPVAESIAETVQWLTNNPHPDIILMDIQLSDGDCFTIFKQTAVKVPVIFTTAYDEYAIRAFKVNSIDYLLKPIEEAELSAALDKYESLRPLQAPDAAGDQLKKLIASLTPATGARERMMFRTYNGMKSIDCNDIAYIKAQDKHVYVYTFDGEMNVTDQSLDELAETLSARTFFRINRKYLCHIKALQQIRLHSNGRTHILLEHCKDDAIFVSHSRSADFRRWLDS</sequence>